<comment type="similarity">
    <text evidence="4">Belongs to the NAGSA dehydrogenase family. Type 1 subfamily.</text>
</comment>
<gene>
    <name evidence="4 7" type="primary">argC</name>
    <name evidence="7" type="ORF">IPP58_00820</name>
</gene>
<keyword evidence="4" id="KW-0055">Arginine biosynthesis</keyword>
<name>A0A9D7SDS4_9BACT</name>
<evidence type="ECO:0000256" key="5">
    <source>
        <dbReference type="PROSITE-ProRule" id="PRU10010"/>
    </source>
</evidence>
<dbReference type="Proteomes" id="UP000886657">
    <property type="component" value="Unassembled WGS sequence"/>
</dbReference>
<proteinExistence type="inferred from homology"/>
<dbReference type="CDD" id="cd17895">
    <property type="entry name" value="AGPR_1_N"/>
    <property type="match status" value="1"/>
</dbReference>
<dbReference type="NCBIfam" id="TIGR01850">
    <property type="entry name" value="argC"/>
    <property type="match status" value="1"/>
</dbReference>
<feature type="domain" description="Semialdehyde dehydrogenase NAD-binding" evidence="6">
    <location>
        <begin position="5"/>
        <end position="135"/>
    </location>
</feature>
<evidence type="ECO:0000313" key="7">
    <source>
        <dbReference type="EMBL" id="MBK9795038.1"/>
    </source>
</evidence>
<dbReference type="InterPro" id="IPR058924">
    <property type="entry name" value="AGPR_dimerisation_dom"/>
</dbReference>
<sequence length="332" mass="35244">MTSVDVLILGASGYGGGELLRWLSNHPAVKSLRGTARSHAGKPFHAQHPNLRGLVEGTFEAAPDWAALAQSDTPVLFSALPHGELGKLWPEIEAAGKSHDLLDRLTIIDLSADFRLDPAWVYGLVDWQPERMRGARRIANPGCFATALQLALLPLAQWQPAFVAVTAATGSSGSGAAPSDTTHHPTRANDFRAYKVLGHQHEAEVLRTLVAAGWEAPLSFVPQSAPMVRGIFATAQFPLPAGVDEAALRTHFEAFYRDRFFVRMVEGSPRVAATTGSAFADIGVAARNGHGAVLVALDNLGKGMAAQAVQNLNLALGLPEWTGLKAAGGYPT</sequence>
<dbReference type="SUPFAM" id="SSF55347">
    <property type="entry name" value="Glyceraldehyde-3-phosphate dehydrogenase-like, C-terminal domain"/>
    <property type="match status" value="1"/>
</dbReference>
<dbReference type="GO" id="GO:0070401">
    <property type="term" value="F:NADP+ binding"/>
    <property type="evidence" value="ECO:0007669"/>
    <property type="project" value="InterPro"/>
</dbReference>
<comment type="caution">
    <text evidence="7">The sequence shown here is derived from an EMBL/GenBank/DDBJ whole genome shotgun (WGS) entry which is preliminary data.</text>
</comment>
<evidence type="ECO:0000313" key="8">
    <source>
        <dbReference type="Proteomes" id="UP000886657"/>
    </source>
</evidence>
<evidence type="ECO:0000256" key="3">
    <source>
        <dbReference type="ARBA" id="ARBA00023002"/>
    </source>
</evidence>
<protein>
    <recommendedName>
        <fullName evidence="4">N-acetyl-gamma-glutamyl-phosphate reductase</fullName>
        <shortName evidence="4">AGPR</shortName>
        <ecNumber evidence="4">1.2.1.38</ecNumber>
    </recommendedName>
    <alternativeName>
        <fullName evidence="4">N-acetyl-glutamate semialdehyde dehydrogenase</fullName>
        <shortName evidence="4">NAGSA dehydrogenase</shortName>
    </alternativeName>
</protein>
<evidence type="ECO:0000259" key="6">
    <source>
        <dbReference type="SMART" id="SM00859"/>
    </source>
</evidence>
<dbReference type="InterPro" id="IPR000534">
    <property type="entry name" value="Semialdehyde_DH_NAD-bd"/>
</dbReference>
<dbReference type="EC" id="1.2.1.38" evidence="4"/>
<feature type="active site" evidence="4 5">
    <location>
        <position position="143"/>
    </location>
</feature>
<keyword evidence="3 4" id="KW-0560">Oxidoreductase</keyword>
<keyword evidence="1 4" id="KW-0028">Amino-acid biosynthesis</keyword>
<comment type="catalytic activity">
    <reaction evidence="4">
        <text>N-acetyl-L-glutamate 5-semialdehyde + phosphate + NADP(+) = N-acetyl-L-glutamyl 5-phosphate + NADPH + H(+)</text>
        <dbReference type="Rhea" id="RHEA:21588"/>
        <dbReference type="ChEBI" id="CHEBI:15378"/>
        <dbReference type="ChEBI" id="CHEBI:29123"/>
        <dbReference type="ChEBI" id="CHEBI:43474"/>
        <dbReference type="ChEBI" id="CHEBI:57783"/>
        <dbReference type="ChEBI" id="CHEBI:57936"/>
        <dbReference type="ChEBI" id="CHEBI:58349"/>
        <dbReference type="EC" id="1.2.1.38"/>
    </reaction>
</comment>
<dbReference type="EMBL" id="JADKIO010000002">
    <property type="protein sequence ID" value="MBK9795038.1"/>
    <property type="molecule type" value="Genomic_DNA"/>
</dbReference>
<dbReference type="SUPFAM" id="SSF51735">
    <property type="entry name" value="NAD(P)-binding Rossmann-fold domains"/>
    <property type="match status" value="1"/>
</dbReference>
<keyword evidence="2 4" id="KW-0521">NADP</keyword>
<dbReference type="GO" id="GO:0005737">
    <property type="term" value="C:cytoplasm"/>
    <property type="evidence" value="ECO:0007669"/>
    <property type="project" value="UniProtKB-SubCell"/>
</dbReference>
<dbReference type="HAMAP" id="MF_00150">
    <property type="entry name" value="ArgC_type1"/>
    <property type="match status" value="1"/>
</dbReference>
<comment type="subcellular location">
    <subcellularLocation>
        <location evidence="4">Cytoplasm</location>
    </subcellularLocation>
</comment>
<dbReference type="PROSITE" id="PS01224">
    <property type="entry name" value="ARGC"/>
    <property type="match status" value="1"/>
</dbReference>
<dbReference type="AlphaFoldDB" id="A0A9D7SDS4"/>
<dbReference type="SMART" id="SM00859">
    <property type="entry name" value="Semialdhyde_dh"/>
    <property type="match status" value="1"/>
</dbReference>
<dbReference type="InterPro" id="IPR036291">
    <property type="entry name" value="NAD(P)-bd_dom_sf"/>
</dbReference>
<dbReference type="Pfam" id="PF01118">
    <property type="entry name" value="Semialdhyde_dh"/>
    <property type="match status" value="1"/>
</dbReference>
<evidence type="ECO:0000256" key="4">
    <source>
        <dbReference type="HAMAP-Rule" id="MF_00150"/>
    </source>
</evidence>
<accession>A0A9D7SDS4</accession>
<dbReference type="Pfam" id="PF22698">
    <property type="entry name" value="Semialdhyde_dhC_1"/>
    <property type="match status" value="1"/>
</dbReference>
<keyword evidence="4" id="KW-0963">Cytoplasm</keyword>
<reference evidence="7" key="1">
    <citation type="submission" date="2020-10" db="EMBL/GenBank/DDBJ databases">
        <title>Connecting structure to function with the recovery of over 1000 high-quality activated sludge metagenome-assembled genomes encoding full-length rRNA genes using long-read sequencing.</title>
        <authorList>
            <person name="Singleton C.M."/>
            <person name="Petriglieri F."/>
            <person name="Kristensen J.M."/>
            <person name="Kirkegaard R.H."/>
            <person name="Michaelsen T.Y."/>
            <person name="Andersen M.H."/>
            <person name="Karst S.M."/>
            <person name="Dueholm M.S."/>
            <person name="Nielsen P.H."/>
            <person name="Albertsen M."/>
        </authorList>
    </citation>
    <scope>NUCLEOTIDE SEQUENCE</scope>
    <source>
        <strain evidence="7">Skiv_18-Q3-R9-52_MAXAC.067</strain>
    </source>
</reference>
<dbReference type="Gene3D" id="3.30.360.10">
    <property type="entry name" value="Dihydrodipicolinate Reductase, domain 2"/>
    <property type="match status" value="1"/>
</dbReference>
<dbReference type="InterPro" id="IPR023013">
    <property type="entry name" value="AGPR_AS"/>
</dbReference>
<dbReference type="GO" id="GO:0003942">
    <property type="term" value="F:N-acetyl-gamma-glutamyl-phosphate reductase activity"/>
    <property type="evidence" value="ECO:0007669"/>
    <property type="project" value="UniProtKB-UniRule"/>
</dbReference>
<dbReference type="InterPro" id="IPR050085">
    <property type="entry name" value="AGPR"/>
</dbReference>
<dbReference type="GO" id="GO:0051287">
    <property type="term" value="F:NAD binding"/>
    <property type="evidence" value="ECO:0007669"/>
    <property type="project" value="InterPro"/>
</dbReference>
<dbReference type="Gene3D" id="3.40.50.720">
    <property type="entry name" value="NAD(P)-binding Rossmann-like Domain"/>
    <property type="match status" value="1"/>
</dbReference>
<organism evidence="7 8">
    <name type="scientific">Candidatus Geothrix skivensis</name>
    <dbReference type="NCBI Taxonomy" id="2954439"/>
    <lineage>
        <taxon>Bacteria</taxon>
        <taxon>Pseudomonadati</taxon>
        <taxon>Acidobacteriota</taxon>
        <taxon>Holophagae</taxon>
        <taxon>Holophagales</taxon>
        <taxon>Holophagaceae</taxon>
        <taxon>Geothrix</taxon>
    </lineage>
</organism>
<comment type="function">
    <text evidence="4">Catalyzes the NADPH-dependent reduction of N-acetyl-5-glutamyl phosphate to yield N-acetyl-L-glutamate 5-semialdehyde.</text>
</comment>
<evidence type="ECO:0000256" key="2">
    <source>
        <dbReference type="ARBA" id="ARBA00022857"/>
    </source>
</evidence>
<dbReference type="PANTHER" id="PTHR32338">
    <property type="entry name" value="N-ACETYL-GAMMA-GLUTAMYL-PHOSPHATE REDUCTASE, CHLOROPLASTIC-RELATED-RELATED"/>
    <property type="match status" value="1"/>
</dbReference>
<dbReference type="GO" id="GO:0006526">
    <property type="term" value="P:L-arginine biosynthetic process"/>
    <property type="evidence" value="ECO:0007669"/>
    <property type="project" value="UniProtKB-UniRule"/>
</dbReference>
<evidence type="ECO:0000256" key="1">
    <source>
        <dbReference type="ARBA" id="ARBA00022605"/>
    </source>
</evidence>
<dbReference type="InterPro" id="IPR000706">
    <property type="entry name" value="AGPR_type-1"/>
</dbReference>
<comment type="pathway">
    <text evidence="4">Amino-acid biosynthesis; L-arginine biosynthesis; N(2)-acetyl-L-ornithine from L-glutamate: step 3/4.</text>
</comment>
<dbReference type="PANTHER" id="PTHR32338:SF11">
    <property type="entry name" value="[LYSW]-L-2-AMINOADIPATE_[LYSW]-L-GLUTAMATE PHOSPHATE REDUCTASE-RELATED"/>
    <property type="match status" value="1"/>
</dbReference>